<gene>
    <name evidence="2" type="ORF">Agub_g8596</name>
</gene>
<feature type="compositionally biased region" description="Low complexity" evidence="1">
    <location>
        <begin position="24"/>
        <end position="33"/>
    </location>
</feature>
<sequence length="236" mass="24498">GKGGAAGRKGGGKGGGGGGKDRPSSSSTAAAAAATASEVAAAAAGGPLDVREQLEWLSSCLGRGPGEPLRAQVVEAAMGQLGLVGQPEEGCLKELLREYAPALGEALLMRLVDDTQLAPKLLHIGDDPARAALFSEFLRRTRLGEQLVAGEPREAEGPGFLPESERFTRRVAQFCSGLAGLPVLRRFEVVEALGQRFVTLARMEISEAGASELLPPHFELPGSPTEVLESSYEPSA</sequence>
<evidence type="ECO:0000313" key="3">
    <source>
        <dbReference type="Proteomes" id="UP001054857"/>
    </source>
</evidence>
<feature type="compositionally biased region" description="Gly residues" evidence="1">
    <location>
        <begin position="1"/>
        <end position="18"/>
    </location>
</feature>
<feature type="region of interest" description="Disordered" evidence="1">
    <location>
        <begin position="214"/>
        <end position="236"/>
    </location>
</feature>
<keyword evidence="3" id="KW-1185">Reference proteome</keyword>
<comment type="caution">
    <text evidence="2">The sequence shown here is derived from an EMBL/GenBank/DDBJ whole genome shotgun (WGS) entry which is preliminary data.</text>
</comment>
<dbReference type="AlphaFoldDB" id="A0AAD3DUM2"/>
<accession>A0AAD3DUM2</accession>
<evidence type="ECO:0000313" key="2">
    <source>
        <dbReference type="EMBL" id="GFR46947.1"/>
    </source>
</evidence>
<reference evidence="2 3" key="1">
    <citation type="journal article" date="2021" name="Sci. Rep.">
        <title>Genome sequencing of the multicellular alga Astrephomene provides insights into convergent evolution of germ-soma differentiation.</title>
        <authorList>
            <person name="Yamashita S."/>
            <person name="Yamamoto K."/>
            <person name="Matsuzaki R."/>
            <person name="Suzuki S."/>
            <person name="Yamaguchi H."/>
            <person name="Hirooka S."/>
            <person name="Minakuchi Y."/>
            <person name="Miyagishima S."/>
            <person name="Kawachi M."/>
            <person name="Toyoda A."/>
            <person name="Nozaki H."/>
        </authorList>
    </citation>
    <scope>NUCLEOTIDE SEQUENCE [LARGE SCALE GENOMIC DNA]</scope>
    <source>
        <strain evidence="2 3">NIES-4017</strain>
    </source>
</reference>
<dbReference type="Proteomes" id="UP001054857">
    <property type="component" value="Unassembled WGS sequence"/>
</dbReference>
<feature type="region of interest" description="Disordered" evidence="1">
    <location>
        <begin position="1"/>
        <end position="33"/>
    </location>
</feature>
<name>A0AAD3DUM2_9CHLO</name>
<dbReference type="EMBL" id="BMAR01000016">
    <property type="protein sequence ID" value="GFR46947.1"/>
    <property type="molecule type" value="Genomic_DNA"/>
</dbReference>
<proteinExistence type="predicted"/>
<feature type="non-terminal residue" evidence="2">
    <location>
        <position position="236"/>
    </location>
</feature>
<organism evidence="2 3">
    <name type="scientific">Astrephomene gubernaculifera</name>
    <dbReference type="NCBI Taxonomy" id="47775"/>
    <lineage>
        <taxon>Eukaryota</taxon>
        <taxon>Viridiplantae</taxon>
        <taxon>Chlorophyta</taxon>
        <taxon>core chlorophytes</taxon>
        <taxon>Chlorophyceae</taxon>
        <taxon>CS clade</taxon>
        <taxon>Chlamydomonadales</taxon>
        <taxon>Astrephomenaceae</taxon>
        <taxon>Astrephomene</taxon>
    </lineage>
</organism>
<protein>
    <submittedName>
        <fullName evidence="2">Uncharacterized protein</fullName>
    </submittedName>
</protein>
<feature type="non-terminal residue" evidence="2">
    <location>
        <position position="1"/>
    </location>
</feature>
<evidence type="ECO:0000256" key="1">
    <source>
        <dbReference type="SAM" id="MobiDB-lite"/>
    </source>
</evidence>